<accession>A0A0E2DDI2</accession>
<keyword evidence="6" id="KW-0560">Oxidoreductase</keyword>
<feature type="binding site" description="axial binding residue" evidence="5">
    <location>
        <position position="15"/>
    </location>
    <ligand>
        <name>heme b</name>
        <dbReference type="ChEBI" id="CHEBI:60344"/>
    </ligand>
    <ligandPart>
        <name>Fe</name>
        <dbReference type="ChEBI" id="CHEBI:18248"/>
    </ligandPart>
</feature>
<sequence length="225" mass="25685">MSLATILREGTSEEHKAAESSAFIRCFMKGILEKGTYARHLEAFYYVYESMEEELERNKNNLVLKSIYFPELYRKNALLEDLQFFYGTWKPNDHQPSVATQDYVKRIRKISETQPELLAAHSYVRYLGDLSGGQILKKVAARALNLPEGKGISFYEFPMIQDINGFKQNYRTALDSLPVNDSEKQSILAESKQVFLLNQGIFSELEQDLVSAIGKETYDSVLGKG</sequence>
<comment type="caution">
    <text evidence="6">The sequence shown here is derived from an EMBL/GenBank/DDBJ whole genome shotgun (WGS) entry which is preliminary data.</text>
</comment>
<evidence type="ECO:0000256" key="5">
    <source>
        <dbReference type="PIRSR" id="PIRSR000343-2"/>
    </source>
</evidence>
<evidence type="ECO:0000256" key="1">
    <source>
        <dbReference type="ARBA" id="ARBA00022617"/>
    </source>
</evidence>
<dbReference type="InterPro" id="IPR016053">
    <property type="entry name" value="Haem_Oase-like"/>
</dbReference>
<gene>
    <name evidence="6" type="ORF">LEP1GSC105_0517</name>
</gene>
<dbReference type="InterPro" id="IPR016084">
    <property type="entry name" value="Haem_Oase-like_multi-hlx"/>
</dbReference>
<proteinExistence type="predicted"/>
<dbReference type="GO" id="GO:0020037">
    <property type="term" value="F:heme binding"/>
    <property type="evidence" value="ECO:0007669"/>
    <property type="project" value="TreeGrafter"/>
</dbReference>
<dbReference type="PIRSF" id="PIRSF000343">
    <property type="entry name" value="Haem_Oase"/>
    <property type="match status" value="1"/>
</dbReference>
<dbReference type="GO" id="GO:0004392">
    <property type="term" value="F:heme oxygenase (decyclizing) activity"/>
    <property type="evidence" value="ECO:0007669"/>
    <property type="project" value="UniProtKB-EC"/>
</dbReference>
<dbReference type="RefSeq" id="WP_000050531.1">
    <property type="nucleotide sequence ID" value="NZ_AHNR02000063.1"/>
</dbReference>
<dbReference type="SUPFAM" id="SSF48613">
    <property type="entry name" value="Heme oxygenase-like"/>
    <property type="match status" value="1"/>
</dbReference>
<dbReference type="AlphaFoldDB" id="A0A0E2DDI2"/>
<feature type="binding site" evidence="4">
    <location>
        <position position="171"/>
    </location>
    <ligand>
        <name>heme b</name>
        <dbReference type="ChEBI" id="CHEBI:60344"/>
    </ligand>
</feature>
<dbReference type="InterPro" id="IPR002051">
    <property type="entry name" value="Haem_Oase"/>
</dbReference>
<dbReference type="GO" id="GO:0006788">
    <property type="term" value="P:heme oxidation"/>
    <property type="evidence" value="ECO:0007669"/>
    <property type="project" value="InterPro"/>
</dbReference>
<dbReference type="Pfam" id="PF01126">
    <property type="entry name" value="Heme_oxygenase"/>
    <property type="match status" value="1"/>
</dbReference>
<keyword evidence="2 5" id="KW-0479">Metal-binding</keyword>
<dbReference type="Gene3D" id="1.20.910.10">
    <property type="entry name" value="Heme oxygenase-like"/>
    <property type="match status" value="1"/>
</dbReference>
<evidence type="ECO:0000313" key="6">
    <source>
        <dbReference type="EMBL" id="EKR53717.1"/>
    </source>
</evidence>
<keyword evidence="3 5" id="KW-0408">Iron</keyword>
<dbReference type="PANTHER" id="PTHR10720">
    <property type="entry name" value="HEME OXYGENASE"/>
    <property type="match status" value="1"/>
</dbReference>
<dbReference type="Proteomes" id="UP000001340">
    <property type="component" value="Unassembled WGS sequence"/>
</dbReference>
<dbReference type="EC" id="1.14.14.18" evidence="6"/>
<dbReference type="PANTHER" id="PTHR10720:SF0">
    <property type="entry name" value="HEME OXYGENASE"/>
    <property type="match status" value="1"/>
</dbReference>
<dbReference type="GO" id="GO:0046872">
    <property type="term" value="F:metal ion binding"/>
    <property type="evidence" value="ECO:0007669"/>
    <property type="project" value="UniProtKB-KW"/>
</dbReference>
<evidence type="ECO:0000256" key="4">
    <source>
        <dbReference type="PIRSR" id="PIRSR000343-1"/>
    </source>
</evidence>
<evidence type="ECO:0000313" key="7">
    <source>
        <dbReference type="Proteomes" id="UP000001340"/>
    </source>
</evidence>
<dbReference type="PRINTS" id="PR00088">
    <property type="entry name" value="HAEMOXYGNASE"/>
</dbReference>
<keyword evidence="1 4" id="KW-0349">Heme</keyword>
<feature type="binding site" evidence="4">
    <location>
        <position position="123"/>
    </location>
    <ligand>
        <name>heme b</name>
        <dbReference type="ChEBI" id="CHEBI:60344"/>
    </ligand>
</feature>
<dbReference type="GO" id="GO:0006979">
    <property type="term" value="P:response to oxidative stress"/>
    <property type="evidence" value="ECO:0007669"/>
    <property type="project" value="TreeGrafter"/>
</dbReference>
<dbReference type="CDD" id="cd19165">
    <property type="entry name" value="HemeO"/>
    <property type="match status" value="1"/>
</dbReference>
<organism evidence="6 7">
    <name type="scientific">Leptospira interrogans str. UI 12758</name>
    <dbReference type="NCBI Taxonomy" id="1049938"/>
    <lineage>
        <taxon>Bacteria</taxon>
        <taxon>Pseudomonadati</taxon>
        <taxon>Spirochaetota</taxon>
        <taxon>Spirochaetia</taxon>
        <taxon>Leptospirales</taxon>
        <taxon>Leptospiraceae</taxon>
        <taxon>Leptospira</taxon>
    </lineage>
</organism>
<evidence type="ECO:0000256" key="3">
    <source>
        <dbReference type="ARBA" id="ARBA00023004"/>
    </source>
</evidence>
<feature type="binding site" evidence="4">
    <location>
        <position position="8"/>
    </location>
    <ligand>
        <name>heme b</name>
        <dbReference type="ChEBI" id="CHEBI:60344"/>
    </ligand>
</feature>
<reference evidence="6 7" key="1">
    <citation type="submission" date="2012-10" db="EMBL/GenBank/DDBJ databases">
        <authorList>
            <person name="Harkins D.M."/>
            <person name="Durkin A.S."/>
            <person name="Brinkac L.M."/>
            <person name="Haft D.H."/>
            <person name="Selengut J.D."/>
            <person name="Sanka R."/>
            <person name="DePew J."/>
            <person name="Purushe J."/>
            <person name="Chanthongthip A."/>
            <person name="Lattana O."/>
            <person name="Phetsouvanh R."/>
            <person name="Newton P.N."/>
            <person name="Vinetz J.M."/>
            <person name="Sutton G.G."/>
            <person name="Nierman W.C."/>
            <person name="Fouts D.E."/>
        </authorList>
    </citation>
    <scope>NUCLEOTIDE SEQUENCE [LARGE SCALE GENOMIC DNA]</scope>
    <source>
        <strain evidence="6 7">UI 12758</strain>
    </source>
</reference>
<dbReference type="EMBL" id="AHNR02000063">
    <property type="protein sequence ID" value="EKR53717.1"/>
    <property type="molecule type" value="Genomic_DNA"/>
</dbReference>
<name>A0A0E2DDI2_LEPIR</name>
<dbReference type="GeneID" id="61141345"/>
<dbReference type="GO" id="GO:0042167">
    <property type="term" value="P:heme catabolic process"/>
    <property type="evidence" value="ECO:0007669"/>
    <property type="project" value="TreeGrafter"/>
</dbReference>
<protein>
    <submittedName>
        <fullName evidence="6">Heme oxygenase</fullName>
        <ecNumber evidence="6">1.14.14.18</ecNumber>
    </submittedName>
</protein>
<evidence type="ECO:0000256" key="2">
    <source>
        <dbReference type="ARBA" id="ARBA00022723"/>
    </source>
</evidence>